<protein>
    <submittedName>
        <fullName evidence="1">Uncharacterized protein</fullName>
    </submittedName>
</protein>
<evidence type="ECO:0000313" key="1">
    <source>
        <dbReference type="EMBL" id="MST74428.1"/>
    </source>
</evidence>
<dbReference type="Proteomes" id="UP000474024">
    <property type="component" value="Unassembled WGS sequence"/>
</dbReference>
<dbReference type="EMBL" id="VUNI01000006">
    <property type="protein sequence ID" value="MST74428.1"/>
    <property type="molecule type" value="Genomic_DNA"/>
</dbReference>
<evidence type="ECO:0000313" key="2">
    <source>
        <dbReference type="Proteomes" id="UP000474024"/>
    </source>
</evidence>
<accession>A0A6L5YQ61</accession>
<proteinExistence type="predicted"/>
<dbReference type="AlphaFoldDB" id="A0A6L5YQ61"/>
<sequence>MLALKLTDIKDFMNKLLRSDIFDHFLLQEADILTGASFVIDGHINKDFYSSEELEALGLADHKALPFSMLRTQCFDLIKGKKTPSSFKFIFLLSPDNLSRTLASVQSGYTVSDISGMFLNLRYQNQLLLLTTGVSYTIFSTDKSLEAEWDKLVRRFLTQHEIAFEEAV</sequence>
<dbReference type="Pfam" id="PF18988">
    <property type="entry name" value="DUF5721"/>
    <property type="match status" value="1"/>
</dbReference>
<organism evidence="1 2">
    <name type="scientific">Roseburia porci</name>
    <dbReference type="NCBI Taxonomy" id="2605790"/>
    <lineage>
        <taxon>Bacteria</taxon>
        <taxon>Bacillati</taxon>
        <taxon>Bacillota</taxon>
        <taxon>Clostridia</taxon>
        <taxon>Lachnospirales</taxon>
        <taxon>Lachnospiraceae</taxon>
        <taxon>Roseburia</taxon>
    </lineage>
</organism>
<gene>
    <name evidence="1" type="ORF">FYJ75_05170</name>
</gene>
<keyword evidence="2" id="KW-1185">Reference proteome</keyword>
<name>A0A6L5YQ61_9FIRM</name>
<reference evidence="1 2" key="1">
    <citation type="submission" date="2019-08" db="EMBL/GenBank/DDBJ databases">
        <title>In-depth cultivation of the pig gut microbiome towards novel bacterial diversity and tailored functional studies.</title>
        <authorList>
            <person name="Wylensek D."/>
            <person name="Hitch T.C.A."/>
            <person name="Clavel T."/>
        </authorList>
    </citation>
    <scope>NUCLEOTIDE SEQUENCE [LARGE SCALE GENOMIC DNA]</scope>
    <source>
        <strain evidence="1 2">MUC/MUC-530-WT-4D</strain>
    </source>
</reference>
<dbReference type="InterPro" id="IPR043779">
    <property type="entry name" value="DUF5721"/>
</dbReference>
<comment type="caution">
    <text evidence="1">The sequence shown here is derived from an EMBL/GenBank/DDBJ whole genome shotgun (WGS) entry which is preliminary data.</text>
</comment>
<dbReference type="RefSeq" id="WP_154429398.1">
    <property type="nucleotide sequence ID" value="NZ_VUNI01000006.1"/>
</dbReference>